<dbReference type="Proteomes" id="UP000179769">
    <property type="component" value="Unassembled WGS sequence"/>
</dbReference>
<dbReference type="OrthoDB" id="3214430at2"/>
<reference evidence="2" key="1">
    <citation type="submission" date="2016-07" db="EMBL/GenBank/DDBJ databases">
        <title>Frankia sp. NRRL B-16219 Genome sequencing.</title>
        <authorList>
            <person name="Ghodhbane-Gtari F."/>
            <person name="Swanson E."/>
            <person name="Gueddou A."/>
            <person name="Louati M."/>
            <person name="Nouioui I."/>
            <person name="Hezbri K."/>
            <person name="Abebe-Akele F."/>
            <person name="Simpson S."/>
            <person name="Morris K."/>
            <person name="Thomas K."/>
            <person name="Gtari M."/>
            <person name="Tisa L.S."/>
        </authorList>
    </citation>
    <scope>NUCLEOTIDE SEQUENCE [LARGE SCALE GENOMIC DNA]</scope>
    <source>
        <strain evidence="2">NRRL B-16219</strain>
    </source>
</reference>
<gene>
    <name evidence="1" type="ORF">BBK14_16630</name>
</gene>
<organism evidence="1 2">
    <name type="scientific">Parafrankia soli</name>
    <dbReference type="NCBI Taxonomy" id="2599596"/>
    <lineage>
        <taxon>Bacteria</taxon>
        <taxon>Bacillati</taxon>
        <taxon>Actinomycetota</taxon>
        <taxon>Actinomycetes</taxon>
        <taxon>Frankiales</taxon>
        <taxon>Frankiaceae</taxon>
        <taxon>Parafrankia</taxon>
    </lineage>
</organism>
<sequence>MDSDNLLKAIQPEPAALGRHYGSCDGKAALARETSPGSWQVKVRDPINRLAGHDGWMMLGTGWSTLAEARAATGLS</sequence>
<comment type="caution">
    <text evidence="1">The sequence shown here is derived from an EMBL/GenBank/DDBJ whole genome shotgun (WGS) entry which is preliminary data.</text>
</comment>
<dbReference type="AlphaFoldDB" id="A0A1S1Q9I8"/>
<accession>A0A1S1Q9I8</accession>
<evidence type="ECO:0000313" key="1">
    <source>
        <dbReference type="EMBL" id="OHV30249.1"/>
    </source>
</evidence>
<name>A0A1S1Q9I8_9ACTN</name>
<proteinExistence type="predicted"/>
<keyword evidence="2" id="KW-1185">Reference proteome</keyword>
<dbReference type="EMBL" id="MAXA01000180">
    <property type="protein sequence ID" value="OHV30249.1"/>
    <property type="molecule type" value="Genomic_DNA"/>
</dbReference>
<protein>
    <submittedName>
        <fullName evidence="1">Uncharacterized protein</fullName>
    </submittedName>
</protein>
<dbReference type="RefSeq" id="WP_071062883.1">
    <property type="nucleotide sequence ID" value="NZ_JBFLUH010000225.1"/>
</dbReference>
<evidence type="ECO:0000313" key="2">
    <source>
        <dbReference type="Proteomes" id="UP000179769"/>
    </source>
</evidence>